<gene>
    <name evidence="2" type="ORF">BCR44DRAFT_38306</name>
</gene>
<reference evidence="2 3" key="1">
    <citation type="submission" date="2016-07" db="EMBL/GenBank/DDBJ databases">
        <title>Pervasive Adenine N6-methylation of Active Genes in Fungi.</title>
        <authorList>
            <consortium name="DOE Joint Genome Institute"/>
            <person name="Mondo S.J."/>
            <person name="Dannebaum R.O."/>
            <person name="Kuo R.C."/>
            <person name="Labutti K."/>
            <person name="Haridas S."/>
            <person name="Kuo A."/>
            <person name="Salamov A."/>
            <person name="Ahrendt S.R."/>
            <person name="Lipzen A."/>
            <person name="Sullivan W."/>
            <person name="Andreopoulos W.B."/>
            <person name="Clum A."/>
            <person name="Lindquist E."/>
            <person name="Daum C."/>
            <person name="Ramamoorthy G.K."/>
            <person name="Gryganskyi A."/>
            <person name="Culley D."/>
            <person name="Magnuson J.K."/>
            <person name="James T.Y."/>
            <person name="O'Malley M.A."/>
            <person name="Stajich J.E."/>
            <person name="Spatafora J.W."/>
            <person name="Visel A."/>
            <person name="Grigoriev I.V."/>
        </authorList>
    </citation>
    <scope>NUCLEOTIDE SEQUENCE [LARGE SCALE GENOMIC DNA]</scope>
    <source>
        <strain evidence="2 3">PL171</strain>
    </source>
</reference>
<evidence type="ECO:0000313" key="3">
    <source>
        <dbReference type="Proteomes" id="UP000193411"/>
    </source>
</evidence>
<feature type="region of interest" description="Disordered" evidence="1">
    <location>
        <begin position="167"/>
        <end position="196"/>
    </location>
</feature>
<dbReference type="Gene3D" id="3.40.50.300">
    <property type="entry name" value="P-loop containing nucleotide triphosphate hydrolases"/>
    <property type="match status" value="1"/>
</dbReference>
<protein>
    <submittedName>
        <fullName evidence="2">Uncharacterized protein</fullName>
    </submittedName>
</protein>
<accession>A0A1Y2I1M5</accession>
<proteinExistence type="predicted"/>
<comment type="caution">
    <text evidence="2">The sequence shown here is derived from an EMBL/GenBank/DDBJ whole genome shotgun (WGS) entry which is preliminary data.</text>
</comment>
<organism evidence="2 3">
    <name type="scientific">Catenaria anguillulae PL171</name>
    <dbReference type="NCBI Taxonomy" id="765915"/>
    <lineage>
        <taxon>Eukaryota</taxon>
        <taxon>Fungi</taxon>
        <taxon>Fungi incertae sedis</taxon>
        <taxon>Blastocladiomycota</taxon>
        <taxon>Blastocladiomycetes</taxon>
        <taxon>Blastocladiales</taxon>
        <taxon>Catenariaceae</taxon>
        <taxon>Catenaria</taxon>
    </lineage>
</organism>
<evidence type="ECO:0000313" key="2">
    <source>
        <dbReference type="EMBL" id="ORZ39312.1"/>
    </source>
</evidence>
<dbReference type="EMBL" id="MCFL01000005">
    <property type="protein sequence ID" value="ORZ39312.1"/>
    <property type="molecule type" value="Genomic_DNA"/>
</dbReference>
<dbReference type="SUPFAM" id="SSF52540">
    <property type="entry name" value="P-loop containing nucleoside triphosphate hydrolases"/>
    <property type="match status" value="1"/>
</dbReference>
<name>A0A1Y2I1M5_9FUNG</name>
<dbReference type="Proteomes" id="UP000193411">
    <property type="component" value="Unassembled WGS sequence"/>
</dbReference>
<evidence type="ECO:0000256" key="1">
    <source>
        <dbReference type="SAM" id="MobiDB-lite"/>
    </source>
</evidence>
<feature type="region of interest" description="Disordered" evidence="1">
    <location>
        <begin position="1"/>
        <end position="23"/>
    </location>
</feature>
<sequence>MEHSINPSTPANPPSNDPHARVSALKGCSQNGMSTTSNKETMRAFLAGETDLVYMTPEFAAGPFCIALAQVPFNKQPHVSLLVLDECHLIEEWARDGIVSLVRMRWDFVDVHVDLDRPEIYISQLGVSNLKLDGWLEPLSFVTAAFVASLIQRRAVWLFFRPSFSTRPTSHCSRQSSPGSLALSKPSPDMEEELLDPTSTHPRCLQAHKNKAKKTNAPGMDVIELGADTAIDGVGNLLDAKDAPLSIDLVLHQFAIVAVSRGITGTSTSFSFKEVLKSIVQPLNDNDFAAAMSNAVGVTALCGDSDKLSQLAQAINAVYFVVRGFAMLQQQEQDATIL</sequence>
<feature type="compositionally biased region" description="Polar residues" evidence="1">
    <location>
        <begin position="167"/>
        <end position="179"/>
    </location>
</feature>
<dbReference type="AlphaFoldDB" id="A0A1Y2I1M5"/>
<dbReference type="InterPro" id="IPR027417">
    <property type="entry name" value="P-loop_NTPase"/>
</dbReference>
<keyword evidence="3" id="KW-1185">Reference proteome</keyword>